<reference evidence="1 2" key="1">
    <citation type="submission" date="2023-07" db="EMBL/GenBank/DDBJ databases">
        <title>Sorghum-associated microbial communities from plants grown in Nebraska, USA.</title>
        <authorList>
            <person name="Schachtman D."/>
        </authorList>
    </citation>
    <scope>NUCLEOTIDE SEQUENCE [LARGE SCALE GENOMIC DNA]</scope>
    <source>
        <strain evidence="1 2">DS1316</strain>
    </source>
</reference>
<accession>A0ABU1M363</accession>
<sequence length="163" mass="18134">MRTIAIIGSFKQHNEEIQALCRTLRELGITVTTPQGESIINAGHEFVRYGTDDPALSDDAVQSLALHRILGASLVYAVLPDGYIGRTTCYEVGRVVQARRPIYFSQRPNDLPIWVPDAFILDRSTFLSRVTDSTWVPEWPFNDGASVTSILEQELIAGTLRDA</sequence>
<keyword evidence="2" id="KW-1185">Reference proteome</keyword>
<proteinExistence type="predicted"/>
<dbReference type="EMBL" id="JAVDRP010000042">
    <property type="protein sequence ID" value="MDR6413246.1"/>
    <property type="molecule type" value="Genomic_DNA"/>
</dbReference>
<gene>
    <name evidence="1" type="ORF">J2804_006684</name>
</gene>
<evidence type="ECO:0008006" key="3">
    <source>
        <dbReference type="Google" id="ProtNLM"/>
    </source>
</evidence>
<dbReference type="Proteomes" id="UP001264340">
    <property type="component" value="Unassembled WGS sequence"/>
</dbReference>
<evidence type="ECO:0000313" key="2">
    <source>
        <dbReference type="Proteomes" id="UP001264340"/>
    </source>
</evidence>
<organism evidence="1 2">
    <name type="scientific">Paraburkholderia terricola</name>
    <dbReference type="NCBI Taxonomy" id="169427"/>
    <lineage>
        <taxon>Bacteria</taxon>
        <taxon>Pseudomonadati</taxon>
        <taxon>Pseudomonadota</taxon>
        <taxon>Betaproteobacteria</taxon>
        <taxon>Burkholderiales</taxon>
        <taxon>Burkholderiaceae</taxon>
        <taxon>Paraburkholderia</taxon>
    </lineage>
</organism>
<evidence type="ECO:0000313" key="1">
    <source>
        <dbReference type="EMBL" id="MDR6413246.1"/>
    </source>
</evidence>
<protein>
    <recommendedName>
        <fullName evidence="3">Nucleoside 2-deoxyribosyltransferase</fullName>
    </recommendedName>
</protein>
<dbReference type="RefSeq" id="WP_310127739.1">
    <property type="nucleotide sequence ID" value="NZ_JAVDRP010000042.1"/>
</dbReference>
<name>A0ABU1M363_9BURK</name>
<comment type="caution">
    <text evidence="1">The sequence shown here is derived from an EMBL/GenBank/DDBJ whole genome shotgun (WGS) entry which is preliminary data.</text>
</comment>